<accession>A0A941EN55</accession>
<feature type="domain" description="RDD" evidence="8">
    <location>
        <begin position="266"/>
        <end position="400"/>
    </location>
</feature>
<dbReference type="PANTHER" id="PTHR36115:SF6">
    <property type="entry name" value="PROLINE-RICH ANTIGEN HOMOLOG"/>
    <property type="match status" value="1"/>
</dbReference>
<evidence type="ECO:0000256" key="2">
    <source>
        <dbReference type="ARBA" id="ARBA00022475"/>
    </source>
</evidence>
<comment type="subcellular location">
    <subcellularLocation>
        <location evidence="1">Cell membrane</location>
        <topology evidence="1">Multi-pass membrane protein</topology>
    </subcellularLocation>
</comment>
<feature type="compositionally biased region" description="Low complexity" evidence="6">
    <location>
        <begin position="183"/>
        <end position="222"/>
    </location>
</feature>
<organism evidence="9 10">
    <name type="scientific">Actinospica durhamensis</name>
    <dbReference type="NCBI Taxonomy" id="1508375"/>
    <lineage>
        <taxon>Bacteria</taxon>
        <taxon>Bacillati</taxon>
        <taxon>Actinomycetota</taxon>
        <taxon>Actinomycetes</taxon>
        <taxon>Catenulisporales</taxon>
        <taxon>Actinospicaceae</taxon>
        <taxon>Actinospica</taxon>
    </lineage>
</organism>
<dbReference type="InterPro" id="IPR051791">
    <property type="entry name" value="Pra-immunoreactive"/>
</dbReference>
<feature type="compositionally biased region" description="Pro residues" evidence="6">
    <location>
        <begin position="89"/>
        <end position="108"/>
    </location>
</feature>
<dbReference type="EMBL" id="JAGSOG010000055">
    <property type="protein sequence ID" value="MBR7834331.1"/>
    <property type="molecule type" value="Genomic_DNA"/>
</dbReference>
<feature type="compositionally biased region" description="Pro residues" evidence="6">
    <location>
        <begin position="130"/>
        <end position="163"/>
    </location>
</feature>
<name>A0A941EN55_9ACTN</name>
<keyword evidence="3 7" id="KW-0812">Transmembrane</keyword>
<feature type="transmembrane region" description="Helical" evidence="7">
    <location>
        <begin position="315"/>
        <end position="335"/>
    </location>
</feature>
<comment type="caution">
    <text evidence="9">The sequence shown here is derived from an EMBL/GenBank/DDBJ whole genome shotgun (WGS) entry which is preliminary data.</text>
</comment>
<feature type="region of interest" description="Disordered" evidence="6">
    <location>
        <begin position="1"/>
        <end position="249"/>
    </location>
</feature>
<dbReference type="InterPro" id="IPR010432">
    <property type="entry name" value="RDD"/>
</dbReference>
<dbReference type="PANTHER" id="PTHR36115">
    <property type="entry name" value="PROLINE-RICH ANTIGEN HOMOLOG-RELATED"/>
    <property type="match status" value="1"/>
</dbReference>
<keyword evidence="10" id="KW-1185">Reference proteome</keyword>
<evidence type="ECO:0000313" key="10">
    <source>
        <dbReference type="Proteomes" id="UP000675781"/>
    </source>
</evidence>
<keyword evidence="4 7" id="KW-1133">Transmembrane helix</keyword>
<evidence type="ECO:0000313" key="9">
    <source>
        <dbReference type="EMBL" id="MBR7834331.1"/>
    </source>
</evidence>
<keyword evidence="2" id="KW-1003">Cell membrane</keyword>
<feature type="compositionally biased region" description="Low complexity" evidence="6">
    <location>
        <begin position="1"/>
        <end position="14"/>
    </location>
</feature>
<evidence type="ECO:0000256" key="5">
    <source>
        <dbReference type="ARBA" id="ARBA00023136"/>
    </source>
</evidence>
<dbReference type="GO" id="GO:0005886">
    <property type="term" value="C:plasma membrane"/>
    <property type="evidence" value="ECO:0007669"/>
    <property type="project" value="UniProtKB-SubCell"/>
</dbReference>
<evidence type="ECO:0000256" key="7">
    <source>
        <dbReference type="SAM" id="Phobius"/>
    </source>
</evidence>
<feature type="compositionally biased region" description="Low complexity" evidence="6">
    <location>
        <begin position="109"/>
        <end position="129"/>
    </location>
</feature>
<sequence>MSDPSAPSDPASQPTPRQDAPTPESEPMPEPTQWAIPVLGNQAPPPPSPLPQAGPPQAGPQDAKPQLSWGPTAESISDRDAPATQFVPRLPPQPPAQSQPQPPQPPQQPYGAPGPYGYPQQQPYGAPPQYGAPPPQQPYGAPPQQPYGAPPQYGPPPQQPYGAPPQQYGVAPQQPYGAPPQQFPQQGYPQQAPQGYPQQQPYGMPPQQGYPQQPQYAPYPGALGASGTGPGMPPGMAPTVPGPGYPNPGYPNPGPFTTFAPANSGLAPWGKRVGATLVDALVLIPTWIGYGLLLLTAKPVTVSADGTVHGGSTTVGLIGVAVGALYALVVGLWQLHRQGTTGQSIGKKALGIRLIRESDGQVVGFGGAFVRALAHALEFGVGFLMPLWDNKNQTVADKLTHTLVVLAP</sequence>
<dbReference type="Pfam" id="PF06271">
    <property type="entry name" value="RDD"/>
    <property type="match status" value="1"/>
</dbReference>
<feature type="compositionally biased region" description="Pro residues" evidence="6">
    <location>
        <begin position="231"/>
        <end position="249"/>
    </location>
</feature>
<gene>
    <name evidence="9" type="ORF">KDL01_13730</name>
</gene>
<keyword evidence="5 7" id="KW-0472">Membrane</keyword>
<evidence type="ECO:0000256" key="1">
    <source>
        <dbReference type="ARBA" id="ARBA00004651"/>
    </source>
</evidence>
<evidence type="ECO:0000256" key="3">
    <source>
        <dbReference type="ARBA" id="ARBA00022692"/>
    </source>
</evidence>
<dbReference type="RefSeq" id="WP_212528849.1">
    <property type="nucleotide sequence ID" value="NZ_JAGSOG010000055.1"/>
</dbReference>
<protein>
    <submittedName>
        <fullName evidence="9">RDD family protein</fullName>
    </submittedName>
</protein>
<dbReference type="Proteomes" id="UP000675781">
    <property type="component" value="Unassembled WGS sequence"/>
</dbReference>
<evidence type="ECO:0000256" key="4">
    <source>
        <dbReference type="ARBA" id="ARBA00022989"/>
    </source>
</evidence>
<feature type="compositionally biased region" description="Pro residues" evidence="6">
    <location>
        <begin position="43"/>
        <end position="58"/>
    </location>
</feature>
<reference evidence="9" key="1">
    <citation type="submission" date="2021-04" db="EMBL/GenBank/DDBJ databases">
        <title>Genome based classification of Actinospica acidithermotolerans sp. nov., an actinobacterium isolated from an Indonesian hot spring.</title>
        <authorList>
            <person name="Kusuma A.B."/>
            <person name="Putra K.E."/>
            <person name="Nafisah S."/>
            <person name="Loh J."/>
            <person name="Nouioui I."/>
            <person name="Goodfellow M."/>
        </authorList>
    </citation>
    <scope>NUCLEOTIDE SEQUENCE</scope>
    <source>
        <strain evidence="9">CSCA 57</strain>
    </source>
</reference>
<dbReference type="AlphaFoldDB" id="A0A941EN55"/>
<proteinExistence type="predicted"/>
<feature type="transmembrane region" description="Helical" evidence="7">
    <location>
        <begin position="273"/>
        <end position="295"/>
    </location>
</feature>
<evidence type="ECO:0000259" key="8">
    <source>
        <dbReference type="Pfam" id="PF06271"/>
    </source>
</evidence>
<feature type="compositionally biased region" description="Low complexity" evidence="6">
    <location>
        <begin position="164"/>
        <end position="176"/>
    </location>
</feature>
<evidence type="ECO:0000256" key="6">
    <source>
        <dbReference type="SAM" id="MobiDB-lite"/>
    </source>
</evidence>